<name>A0A177MKJ6_METMH</name>
<organism evidence="1 2">
    <name type="scientific">Methylomonas methanica</name>
    <dbReference type="NCBI Taxonomy" id="421"/>
    <lineage>
        <taxon>Bacteria</taxon>
        <taxon>Pseudomonadati</taxon>
        <taxon>Pseudomonadota</taxon>
        <taxon>Gammaproteobacteria</taxon>
        <taxon>Methylococcales</taxon>
        <taxon>Methylococcaceae</taxon>
        <taxon>Methylomonas</taxon>
    </lineage>
</organism>
<evidence type="ECO:0008006" key="3">
    <source>
        <dbReference type="Google" id="ProtNLM"/>
    </source>
</evidence>
<evidence type="ECO:0000313" key="1">
    <source>
        <dbReference type="EMBL" id="OAI05389.1"/>
    </source>
</evidence>
<dbReference type="EMBL" id="LUUH01000042">
    <property type="protein sequence ID" value="OAI05389.1"/>
    <property type="molecule type" value="Genomic_DNA"/>
</dbReference>
<accession>A0A177MKJ6</accession>
<evidence type="ECO:0000313" key="2">
    <source>
        <dbReference type="Proteomes" id="UP000077763"/>
    </source>
</evidence>
<gene>
    <name evidence="1" type="ORF">A1353_11420</name>
</gene>
<comment type="caution">
    <text evidence="1">The sequence shown here is derived from an EMBL/GenBank/DDBJ whole genome shotgun (WGS) entry which is preliminary data.</text>
</comment>
<proteinExistence type="predicted"/>
<dbReference type="AlphaFoldDB" id="A0A177MKJ6"/>
<reference evidence="1 2" key="1">
    <citation type="submission" date="2016-03" db="EMBL/GenBank/DDBJ databases">
        <authorList>
            <person name="Ploux O."/>
        </authorList>
    </citation>
    <scope>NUCLEOTIDE SEQUENCE [LARGE SCALE GENOMIC DNA]</scope>
    <source>
        <strain evidence="1 2">R-45371</strain>
    </source>
</reference>
<protein>
    <recommendedName>
        <fullName evidence="3">DUF2799 domain-containing protein</fullName>
    </recommendedName>
</protein>
<dbReference type="Pfam" id="PF10973">
    <property type="entry name" value="DUF2799"/>
    <property type="match status" value="1"/>
</dbReference>
<sequence length="195" mass="22604">MVNLYWEGKIMVKRLTGCLFAVFLTGCATLSQQDCKRGDWFGLGVQDGRSGATSDRLNDHQKACSEYGVAVNDSQYFAGREQGIKEYCRIENAFEEGLQGHEYRHVCPPSIDSIFSRYHAAAYAVHTERAELDRIDNELSSKEISLGDNKLSDKDRARIRDDIRHLSRNRDRARDDLYYHERQLNEFRHESQSYR</sequence>
<dbReference type="InterPro" id="IPR021242">
    <property type="entry name" value="DUF2799"/>
</dbReference>
<dbReference type="Proteomes" id="UP000077763">
    <property type="component" value="Unassembled WGS sequence"/>
</dbReference>